<dbReference type="GO" id="GO:0022857">
    <property type="term" value="F:transmembrane transporter activity"/>
    <property type="evidence" value="ECO:0007669"/>
    <property type="project" value="InterPro"/>
</dbReference>
<feature type="transmembrane region" description="Helical" evidence="8">
    <location>
        <begin position="316"/>
        <end position="334"/>
    </location>
</feature>
<dbReference type="Pfam" id="PF01032">
    <property type="entry name" value="FecCD"/>
    <property type="match status" value="1"/>
</dbReference>
<evidence type="ECO:0000256" key="2">
    <source>
        <dbReference type="ARBA" id="ARBA00007935"/>
    </source>
</evidence>
<evidence type="ECO:0000256" key="7">
    <source>
        <dbReference type="ARBA" id="ARBA00023136"/>
    </source>
</evidence>
<evidence type="ECO:0000256" key="8">
    <source>
        <dbReference type="SAM" id="Phobius"/>
    </source>
</evidence>
<evidence type="ECO:0000256" key="4">
    <source>
        <dbReference type="ARBA" id="ARBA00022475"/>
    </source>
</evidence>
<feature type="transmembrane region" description="Helical" evidence="8">
    <location>
        <begin position="21"/>
        <end position="45"/>
    </location>
</feature>
<reference evidence="9" key="1">
    <citation type="submission" date="2023-07" db="EMBL/GenBank/DDBJ databases">
        <title>Genomic Encyclopedia of Type Strains, Phase IV (KMG-IV): sequencing the most valuable type-strain genomes for metagenomic binning, comparative biology and taxonomic classification.</title>
        <authorList>
            <person name="Goeker M."/>
        </authorList>
    </citation>
    <scope>NUCLEOTIDE SEQUENCE</scope>
    <source>
        <strain evidence="9">DSM 21202</strain>
    </source>
</reference>
<evidence type="ECO:0000313" key="10">
    <source>
        <dbReference type="Proteomes" id="UP001229244"/>
    </source>
</evidence>
<dbReference type="Gene3D" id="1.10.3470.10">
    <property type="entry name" value="ABC transporter involved in vitamin B12 uptake, BtuC"/>
    <property type="match status" value="1"/>
</dbReference>
<dbReference type="PANTHER" id="PTHR30472:SF25">
    <property type="entry name" value="ABC TRANSPORTER PERMEASE PROTEIN MJ0876-RELATED"/>
    <property type="match status" value="1"/>
</dbReference>
<feature type="transmembrane region" description="Helical" evidence="8">
    <location>
        <begin position="145"/>
        <end position="166"/>
    </location>
</feature>
<keyword evidence="5 8" id="KW-0812">Transmembrane</keyword>
<dbReference type="InterPro" id="IPR000522">
    <property type="entry name" value="ABC_transptr_permease_BtuC"/>
</dbReference>
<feature type="transmembrane region" description="Helical" evidence="8">
    <location>
        <begin position="341"/>
        <end position="358"/>
    </location>
</feature>
<sequence length="365" mass="36854">MKADASAAARMAVVRKGDRRSAPLVVAGTGILLMIAVVLSLSLGATGISLDALPRVLSSWLSGAEAATPEALRERLVILEIRLPRTVLGLLVGAALALSGAVMQGLFRNPLADPGLIGVSSGAALAAVAVIALGDGLLSPVLGLLGPFAVPVSAFVGGLVATAVLYRLATRAGYTSVATLLLAGIALGALAGAVTGIIVFGSDDRELRDLTFWSMGSLGGASWQKIGAALPFLVAALLLIPYLVRVLNAFLLGEAEAGHLGVATERAKRIAMIAVAGAVASAVAVSGVIGFVGIVVPHVLRLVTGPDHRYVLPGSALLGGALLLAADSVARVIVAPAELPIGIVTALFGAPFFLWLLMRRRGGFG</sequence>
<evidence type="ECO:0000313" key="9">
    <source>
        <dbReference type="EMBL" id="MDQ0316914.1"/>
    </source>
</evidence>
<gene>
    <name evidence="9" type="ORF">J2S73_003390</name>
</gene>
<feature type="transmembrane region" description="Helical" evidence="8">
    <location>
        <begin position="87"/>
        <end position="107"/>
    </location>
</feature>
<comment type="similarity">
    <text evidence="2">Belongs to the binding-protein-dependent transport system permease family. FecCD subfamily.</text>
</comment>
<dbReference type="InterPro" id="IPR037294">
    <property type="entry name" value="ABC_BtuC-like"/>
</dbReference>
<dbReference type="SUPFAM" id="SSF81345">
    <property type="entry name" value="ABC transporter involved in vitamin B12 uptake, BtuC"/>
    <property type="match status" value="1"/>
</dbReference>
<organism evidence="9 10">
    <name type="scientific">Amorphus orientalis</name>
    <dbReference type="NCBI Taxonomy" id="649198"/>
    <lineage>
        <taxon>Bacteria</taxon>
        <taxon>Pseudomonadati</taxon>
        <taxon>Pseudomonadota</taxon>
        <taxon>Alphaproteobacteria</taxon>
        <taxon>Hyphomicrobiales</taxon>
        <taxon>Amorphaceae</taxon>
        <taxon>Amorphus</taxon>
    </lineage>
</organism>
<dbReference type="GO" id="GO:0005886">
    <property type="term" value="C:plasma membrane"/>
    <property type="evidence" value="ECO:0007669"/>
    <property type="project" value="UniProtKB-SubCell"/>
</dbReference>
<evidence type="ECO:0000256" key="1">
    <source>
        <dbReference type="ARBA" id="ARBA00004651"/>
    </source>
</evidence>
<protein>
    <submittedName>
        <fullName evidence="9">Iron complex transport system permease protein</fullName>
    </submittedName>
</protein>
<accession>A0AAE3VQM8</accession>
<keyword evidence="10" id="KW-1185">Reference proteome</keyword>
<dbReference type="EMBL" id="JAUSUL010000003">
    <property type="protein sequence ID" value="MDQ0316914.1"/>
    <property type="molecule type" value="Genomic_DNA"/>
</dbReference>
<comment type="subcellular location">
    <subcellularLocation>
        <location evidence="1">Cell membrane</location>
        <topology evidence="1">Multi-pass membrane protein</topology>
    </subcellularLocation>
</comment>
<keyword evidence="6 8" id="KW-1133">Transmembrane helix</keyword>
<feature type="transmembrane region" description="Helical" evidence="8">
    <location>
        <begin position="270"/>
        <end position="296"/>
    </location>
</feature>
<feature type="transmembrane region" description="Helical" evidence="8">
    <location>
        <begin position="222"/>
        <end position="244"/>
    </location>
</feature>
<evidence type="ECO:0000256" key="6">
    <source>
        <dbReference type="ARBA" id="ARBA00022989"/>
    </source>
</evidence>
<dbReference type="PANTHER" id="PTHR30472">
    <property type="entry name" value="FERRIC ENTEROBACTIN TRANSPORT SYSTEM PERMEASE PROTEIN"/>
    <property type="match status" value="1"/>
</dbReference>
<dbReference type="FunFam" id="1.10.3470.10:FF:000001">
    <property type="entry name" value="Vitamin B12 ABC transporter permease BtuC"/>
    <property type="match status" value="1"/>
</dbReference>
<dbReference type="GO" id="GO:0033214">
    <property type="term" value="P:siderophore-iron import into cell"/>
    <property type="evidence" value="ECO:0007669"/>
    <property type="project" value="TreeGrafter"/>
</dbReference>
<dbReference type="Proteomes" id="UP001229244">
    <property type="component" value="Unassembled WGS sequence"/>
</dbReference>
<dbReference type="AlphaFoldDB" id="A0AAE3VQM8"/>
<keyword evidence="4" id="KW-1003">Cell membrane</keyword>
<feature type="transmembrane region" description="Helical" evidence="8">
    <location>
        <begin position="178"/>
        <end position="202"/>
    </location>
</feature>
<name>A0AAE3VQM8_9HYPH</name>
<feature type="transmembrane region" description="Helical" evidence="8">
    <location>
        <begin position="114"/>
        <end position="133"/>
    </location>
</feature>
<evidence type="ECO:0000256" key="3">
    <source>
        <dbReference type="ARBA" id="ARBA00022448"/>
    </source>
</evidence>
<comment type="caution">
    <text evidence="9">The sequence shown here is derived from an EMBL/GenBank/DDBJ whole genome shotgun (WGS) entry which is preliminary data.</text>
</comment>
<keyword evidence="3" id="KW-0813">Transport</keyword>
<dbReference type="CDD" id="cd06550">
    <property type="entry name" value="TM_ABC_iron-siderophores_like"/>
    <property type="match status" value="1"/>
</dbReference>
<evidence type="ECO:0000256" key="5">
    <source>
        <dbReference type="ARBA" id="ARBA00022692"/>
    </source>
</evidence>
<keyword evidence="7 8" id="KW-0472">Membrane</keyword>
<proteinExistence type="inferred from homology"/>